<proteinExistence type="predicted"/>
<sequence length="88" mass="10067">MELLLTGRRCYTSCASYCFGPVNVLVFQFPSRSNMITGVTYMGKCRTSLWFIQICKSVANDEEKKKRGHGELKGFMNIDHSNHGITRR</sequence>
<dbReference type="Proteomes" id="UP000053660">
    <property type="component" value="Unassembled WGS sequence"/>
</dbReference>
<gene>
    <name evidence="1" type="ORF">OESDEN_06497</name>
</gene>
<evidence type="ECO:0000313" key="1">
    <source>
        <dbReference type="EMBL" id="KHJ93587.1"/>
    </source>
</evidence>
<reference evidence="1 2" key="1">
    <citation type="submission" date="2014-03" db="EMBL/GenBank/DDBJ databases">
        <title>Draft genome of the hookworm Oesophagostomum dentatum.</title>
        <authorList>
            <person name="Mitreva M."/>
        </authorList>
    </citation>
    <scope>NUCLEOTIDE SEQUENCE [LARGE SCALE GENOMIC DNA]</scope>
    <source>
        <strain evidence="1 2">OD-Hann</strain>
    </source>
</reference>
<dbReference type="AlphaFoldDB" id="A0A0B1TCP0"/>
<dbReference type="EMBL" id="KN550699">
    <property type="protein sequence ID" value="KHJ93587.1"/>
    <property type="molecule type" value="Genomic_DNA"/>
</dbReference>
<accession>A0A0B1TCP0</accession>
<keyword evidence="2" id="KW-1185">Reference proteome</keyword>
<name>A0A0B1TCP0_OESDE</name>
<evidence type="ECO:0000313" key="2">
    <source>
        <dbReference type="Proteomes" id="UP000053660"/>
    </source>
</evidence>
<protein>
    <submittedName>
        <fullName evidence="1">Uncharacterized protein</fullName>
    </submittedName>
</protein>
<organism evidence="1 2">
    <name type="scientific">Oesophagostomum dentatum</name>
    <name type="common">Nodular worm</name>
    <dbReference type="NCBI Taxonomy" id="61180"/>
    <lineage>
        <taxon>Eukaryota</taxon>
        <taxon>Metazoa</taxon>
        <taxon>Ecdysozoa</taxon>
        <taxon>Nematoda</taxon>
        <taxon>Chromadorea</taxon>
        <taxon>Rhabditida</taxon>
        <taxon>Rhabditina</taxon>
        <taxon>Rhabditomorpha</taxon>
        <taxon>Strongyloidea</taxon>
        <taxon>Strongylidae</taxon>
        <taxon>Oesophagostomum</taxon>
    </lineage>
</organism>